<proteinExistence type="predicted"/>
<sequence length="126" mass="14114">MERLKAKRGAKRSQNTKIIHEATVGMETADLASLTAWLERLKANNRALQTLNVDIEDHVSEQDLVAEYTTATEYDNEAIRMMALLDCKADSLRRKEQQAQAIQMTTSATTSATATTDLGRTRTQRD</sequence>
<dbReference type="Proteomes" id="UP000805193">
    <property type="component" value="Unassembled WGS sequence"/>
</dbReference>
<name>A0AC60QK60_IXOPE</name>
<organism evidence="1 2">
    <name type="scientific">Ixodes persulcatus</name>
    <name type="common">Taiga tick</name>
    <dbReference type="NCBI Taxonomy" id="34615"/>
    <lineage>
        <taxon>Eukaryota</taxon>
        <taxon>Metazoa</taxon>
        <taxon>Ecdysozoa</taxon>
        <taxon>Arthropoda</taxon>
        <taxon>Chelicerata</taxon>
        <taxon>Arachnida</taxon>
        <taxon>Acari</taxon>
        <taxon>Parasitiformes</taxon>
        <taxon>Ixodida</taxon>
        <taxon>Ixodoidea</taxon>
        <taxon>Ixodidae</taxon>
        <taxon>Ixodinae</taxon>
        <taxon>Ixodes</taxon>
    </lineage>
</organism>
<dbReference type="EMBL" id="JABSTQ010008024">
    <property type="protein sequence ID" value="KAG0434983.1"/>
    <property type="molecule type" value="Genomic_DNA"/>
</dbReference>
<protein>
    <submittedName>
        <fullName evidence="1">Uncharacterized protein</fullName>
    </submittedName>
</protein>
<accession>A0AC60QK60</accession>
<reference evidence="1 2" key="1">
    <citation type="journal article" date="2020" name="Cell">
        <title>Large-Scale Comparative Analyses of Tick Genomes Elucidate Their Genetic Diversity and Vector Capacities.</title>
        <authorList>
            <consortium name="Tick Genome and Microbiome Consortium (TIGMIC)"/>
            <person name="Jia N."/>
            <person name="Wang J."/>
            <person name="Shi W."/>
            <person name="Du L."/>
            <person name="Sun Y."/>
            <person name="Zhan W."/>
            <person name="Jiang J.F."/>
            <person name="Wang Q."/>
            <person name="Zhang B."/>
            <person name="Ji P."/>
            <person name="Bell-Sakyi L."/>
            <person name="Cui X.M."/>
            <person name="Yuan T.T."/>
            <person name="Jiang B.G."/>
            <person name="Yang W.F."/>
            <person name="Lam T.T."/>
            <person name="Chang Q.C."/>
            <person name="Ding S.J."/>
            <person name="Wang X.J."/>
            <person name="Zhu J.G."/>
            <person name="Ruan X.D."/>
            <person name="Zhao L."/>
            <person name="Wei J.T."/>
            <person name="Ye R.Z."/>
            <person name="Que T.C."/>
            <person name="Du C.H."/>
            <person name="Zhou Y.H."/>
            <person name="Cheng J.X."/>
            <person name="Dai P.F."/>
            <person name="Guo W.B."/>
            <person name="Han X.H."/>
            <person name="Huang E.J."/>
            <person name="Li L.F."/>
            <person name="Wei W."/>
            <person name="Gao Y.C."/>
            <person name="Liu J.Z."/>
            <person name="Shao H.Z."/>
            <person name="Wang X."/>
            <person name="Wang C.C."/>
            <person name="Yang T.C."/>
            <person name="Huo Q.B."/>
            <person name="Li W."/>
            <person name="Chen H.Y."/>
            <person name="Chen S.E."/>
            <person name="Zhou L.G."/>
            <person name="Ni X.B."/>
            <person name="Tian J.H."/>
            <person name="Sheng Y."/>
            <person name="Liu T."/>
            <person name="Pan Y.S."/>
            <person name="Xia L.Y."/>
            <person name="Li J."/>
            <person name="Zhao F."/>
            <person name="Cao W.C."/>
        </authorList>
    </citation>
    <scope>NUCLEOTIDE SEQUENCE [LARGE SCALE GENOMIC DNA]</scope>
    <source>
        <strain evidence="1">Iper-2018</strain>
    </source>
</reference>
<keyword evidence="2" id="KW-1185">Reference proteome</keyword>
<evidence type="ECO:0000313" key="2">
    <source>
        <dbReference type="Proteomes" id="UP000805193"/>
    </source>
</evidence>
<evidence type="ECO:0000313" key="1">
    <source>
        <dbReference type="EMBL" id="KAG0434983.1"/>
    </source>
</evidence>
<comment type="caution">
    <text evidence="1">The sequence shown here is derived from an EMBL/GenBank/DDBJ whole genome shotgun (WGS) entry which is preliminary data.</text>
</comment>
<gene>
    <name evidence="1" type="ORF">HPB47_018747</name>
</gene>